<dbReference type="FunFam" id="3.30.160.60:FF:001922">
    <property type="entry name" value="Zinc finger protein 658"/>
    <property type="match status" value="1"/>
</dbReference>
<feature type="domain" description="C2H2-type" evidence="12">
    <location>
        <begin position="844"/>
        <end position="871"/>
    </location>
</feature>
<evidence type="ECO:0000256" key="8">
    <source>
        <dbReference type="ARBA" id="ARBA00023125"/>
    </source>
</evidence>
<dbReference type="SUPFAM" id="SSF57667">
    <property type="entry name" value="beta-beta-alpha zinc fingers"/>
    <property type="match status" value="11"/>
</dbReference>
<dbReference type="AlphaFoldDB" id="A0A8D2B8Z6"/>
<evidence type="ECO:0000256" key="2">
    <source>
        <dbReference type="ARBA" id="ARBA00006991"/>
    </source>
</evidence>
<feature type="domain" description="C2H2-type" evidence="12">
    <location>
        <begin position="900"/>
        <end position="927"/>
    </location>
</feature>
<evidence type="ECO:0000256" key="9">
    <source>
        <dbReference type="ARBA" id="ARBA00023163"/>
    </source>
</evidence>
<dbReference type="Pfam" id="PF00096">
    <property type="entry name" value="zf-C2H2"/>
    <property type="match status" value="18"/>
</dbReference>
<evidence type="ECO:0000256" key="4">
    <source>
        <dbReference type="ARBA" id="ARBA00022737"/>
    </source>
</evidence>
<dbReference type="Proteomes" id="UP000694564">
    <property type="component" value="Chromosome 13"/>
</dbReference>
<keyword evidence="3" id="KW-0479">Metal-binding</keyword>
<dbReference type="FunFam" id="3.30.160.60:FF:000111">
    <property type="entry name" value="GLI family zinc finger 4"/>
    <property type="match status" value="1"/>
</dbReference>
<evidence type="ECO:0000256" key="7">
    <source>
        <dbReference type="ARBA" id="ARBA00023015"/>
    </source>
</evidence>
<feature type="domain" description="C2H2-type" evidence="12">
    <location>
        <begin position="816"/>
        <end position="843"/>
    </location>
</feature>
<dbReference type="PANTHER" id="PTHR47772">
    <property type="entry name" value="ZINC FINGER PROTEIN 200"/>
    <property type="match status" value="1"/>
</dbReference>
<evidence type="ECO:0000256" key="3">
    <source>
        <dbReference type="ARBA" id="ARBA00022723"/>
    </source>
</evidence>
<dbReference type="InterPro" id="IPR036051">
    <property type="entry name" value="KRAB_dom_sf"/>
</dbReference>
<accession>A0A8D2B8Z6</accession>
<dbReference type="GO" id="GO:0005634">
    <property type="term" value="C:nucleus"/>
    <property type="evidence" value="ECO:0007669"/>
    <property type="project" value="UniProtKB-SubCell"/>
</dbReference>
<dbReference type="CDD" id="cd07765">
    <property type="entry name" value="KRAB_A-box"/>
    <property type="match status" value="1"/>
</dbReference>
<name>A0A8D2B8Z6_SCIVU</name>
<dbReference type="GeneTree" id="ENSGT00940000163669"/>
<feature type="domain" description="C2H2-type" evidence="12">
    <location>
        <begin position="508"/>
        <end position="535"/>
    </location>
</feature>
<feature type="domain" description="C2H2-type" evidence="12">
    <location>
        <begin position="676"/>
        <end position="703"/>
    </location>
</feature>
<evidence type="ECO:0000313" key="15">
    <source>
        <dbReference type="Proteomes" id="UP000694564"/>
    </source>
</evidence>
<evidence type="ECO:0000313" key="14">
    <source>
        <dbReference type="Ensembl" id="ENSSVLP00005012927.1"/>
    </source>
</evidence>
<keyword evidence="4" id="KW-0677">Repeat</keyword>
<feature type="domain" description="C2H2-type" evidence="12">
    <location>
        <begin position="928"/>
        <end position="955"/>
    </location>
</feature>
<comment type="similarity">
    <text evidence="2">Belongs to the krueppel C2H2-type zinc-finger protein family.</text>
</comment>
<dbReference type="InterPro" id="IPR001909">
    <property type="entry name" value="KRAB"/>
</dbReference>
<dbReference type="FunFam" id="3.30.160.60:FF:000200">
    <property type="entry name" value="zinc finger protein 510 isoform X2"/>
    <property type="match status" value="1"/>
</dbReference>
<feature type="domain" description="KRAB" evidence="13">
    <location>
        <begin position="8"/>
        <end position="79"/>
    </location>
</feature>
<dbReference type="InterPro" id="IPR036236">
    <property type="entry name" value="Znf_C2H2_sf"/>
</dbReference>
<keyword evidence="10" id="KW-0539">Nucleus</keyword>
<dbReference type="Pfam" id="PF01352">
    <property type="entry name" value="KRAB"/>
    <property type="match status" value="1"/>
</dbReference>
<dbReference type="FunFam" id="3.30.160.60:FF:000638">
    <property type="entry name" value="Zinc finger protein 184"/>
    <property type="match status" value="1"/>
</dbReference>
<gene>
    <name evidence="14" type="primary">ZNF658</name>
</gene>
<dbReference type="GO" id="GO:0008270">
    <property type="term" value="F:zinc ion binding"/>
    <property type="evidence" value="ECO:0007669"/>
    <property type="project" value="UniProtKB-KW"/>
</dbReference>
<evidence type="ECO:0000259" key="12">
    <source>
        <dbReference type="PROSITE" id="PS50157"/>
    </source>
</evidence>
<dbReference type="InterPro" id="IPR050636">
    <property type="entry name" value="C2H2-ZF_domain-containing"/>
</dbReference>
<keyword evidence="6" id="KW-0862">Zinc</keyword>
<feature type="domain" description="C2H2-type" evidence="12">
    <location>
        <begin position="564"/>
        <end position="591"/>
    </location>
</feature>
<keyword evidence="8" id="KW-0238">DNA-binding</keyword>
<organism evidence="14 15">
    <name type="scientific">Sciurus vulgaris</name>
    <name type="common">Eurasian red squirrel</name>
    <dbReference type="NCBI Taxonomy" id="55149"/>
    <lineage>
        <taxon>Eukaryota</taxon>
        <taxon>Metazoa</taxon>
        <taxon>Chordata</taxon>
        <taxon>Craniata</taxon>
        <taxon>Vertebrata</taxon>
        <taxon>Euteleostomi</taxon>
        <taxon>Mammalia</taxon>
        <taxon>Eutheria</taxon>
        <taxon>Euarchontoglires</taxon>
        <taxon>Glires</taxon>
        <taxon>Rodentia</taxon>
        <taxon>Sciuromorpha</taxon>
        <taxon>Sciuridae</taxon>
        <taxon>Sciurinae</taxon>
        <taxon>Sciurini</taxon>
        <taxon>Sciurus</taxon>
    </lineage>
</organism>
<dbReference type="Gene3D" id="3.30.160.60">
    <property type="entry name" value="Classic Zinc Finger"/>
    <property type="match status" value="19"/>
</dbReference>
<dbReference type="GO" id="GO:0071294">
    <property type="term" value="P:cellular response to zinc ion"/>
    <property type="evidence" value="ECO:0007669"/>
    <property type="project" value="Ensembl"/>
</dbReference>
<feature type="domain" description="C2H2-type" evidence="12">
    <location>
        <begin position="648"/>
        <end position="675"/>
    </location>
</feature>
<keyword evidence="15" id="KW-1185">Reference proteome</keyword>
<evidence type="ECO:0000256" key="5">
    <source>
        <dbReference type="ARBA" id="ARBA00022771"/>
    </source>
</evidence>
<sequence>MNTSQAPVSFEDVTVELSQEEWRHMGPAQRTLYREVMLENYSHLVSVGYCINKPKVIFKLEQGEEPWSLEDRFLSQKYPGYYKVKVHIKGNQDKRGTPLWEVIFVDDETLSKEGQKVLEKPFNLGIASHFSGKIPYKHDSCQMNFPVISELIISEGDCSREKADYMTVCEKLQLAVKCREAHAGERPYEYNKNVKTVSVKKGQHQRSQTLEHSLEGSEFGKNLYGKTVCLTVESSLTGQQCCKGDELRNHCHEATLCNHRGTDRRERCTALSECGDFCSKTTTEECNKVHLAVTHHECHESGIDFCGPLPLIQAQRPVTGQSTLESNKCEENLSQSSAHVVPQEKQIGDNLCECNGCTDAFYPKVDLAIHQQTPEKPCQSGPYGKCRESFYQKAYPIQHQSGEFGKFFGSHPHPSEHAGTHVVSELCECNKCGNTFCEKLNLSAHLRLHTKEKPYANNDWRESYTPPAAGQQRTDTEMKLCQGSEYVKTSTMGHLKERQRVLPGGKPYKCAECGKSFSKTSHLTAHQRTHRGERPYECVECGKTFSHKTHLGAHQRTHTGEKPYECNECGKAFADNSTLKAHQRVHTGEKPYGCNECGRSFAHISVLRAHQRIHTGEKPYGCNECGRSFTYNSAFRAHQRIHTGEKPYECNDCEKTFAHNSALRVHQRTHTGEKPYGCSGCEKTFAHNSALRAHQKIHTGERLYECNECGKTFSQKTHLSTHQRIHTGEKPYGCGECGKAFSQKSYLSGHARTHTGEKPYGCGACGKSFVYKAALLVHQRIHRGEKPHACSQCGRRFSQRTHLCAHQRTHTGEKPYGCDQCGKAFGDHSALRAHRRVHTGEKPYECPECGKAFSKMSHLRAHLRTRSGQKPYECHECGKSFSEKSYVSAHRRVHTGEKPYACGACGKAFAQNSTLRVHQRVHTGVKPYACEACGKAFSQRSHLGAHRRVHTGEKPYACPECGKAFTQNSTLRVHQRTHTGEKPHECPVCGKAFVRKAALRVHHARMHTRARSPPRSGAERSP</sequence>
<proteinExistence type="inferred from homology"/>
<reference evidence="14" key="1">
    <citation type="submission" date="2025-08" db="UniProtKB">
        <authorList>
            <consortium name="Ensembl"/>
        </authorList>
    </citation>
    <scope>IDENTIFICATION</scope>
</reference>
<feature type="domain" description="C2H2-type" evidence="12">
    <location>
        <begin position="872"/>
        <end position="899"/>
    </location>
</feature>
<dbReference type="FunFam" id="3.30.160.60:FF:001157">
    <property type="entry name" value="Zinc finger protein 793"/>
    <property type="match status" value="1"/>
</dbReference>
<feature type="domain" description="C2H2-type" evidence="12">
    <location>
        <begin position="620"/>
        <end position="647"/>
    </location>
</feature>
<dbReference type="SMART" id="SM00355">
    <property type="entry name" value="ZnF_C2H2"/>
    <property type="match status" value="19"/>
</dbReference>
<protein>
    <submittedName>
        <fullName evidence="14">Zinc finger protein 658</fullName>
    </submittedName>
</protein>
<dbReference type="PROSITE" id="PS00028">
    <property type="entry name" value="ZINC_FINGER_C2H2_1"/>
    <property type="match status" value="18"/>
</dbReference>
<evidence type="ECO:0000256" key="10">
    <source>
        <dbReference type="ARBA" id="ARBA00023242"/>
    </source>
</evidence>
<dbReference type="GO" id="GO:0042254">
    <property type="term" value="P:ribosome biogenesis"/>
    <property type="evidence" value="ECO:0007669"/>
    <property type="project" value="Ensembl"/>
</dbReference>
<dbReference type="PROSITE" id="PS50805">
    <property type="entry name" value="KRAB"/>
    <property type="match status" value="1"/>
</dbReference>
<dbReference type="Ensembl" id="ENSSVLT00005014316.1">
    <property type="protein sequence ID" value="ENSSVLP00005012927.1"/>
    <property type="gene ID" value="ENSSVLG00005010264.1"/>
</dbReference>
<dbReference type="Gene3D" id="6.10.140.140">
    <property type="match status" value="1"/>
</dbReference>
<dbReference type="FunFam" id="3.30.160.60:FF:000361">
    <property type="entry name" value="Zinc finger protein 658"/>
    <property type="match status" value="2"/>
</dbReference>
<dbReference type="SMART" id="SM00349">
    <property type="entry name" value="KRAB"/>
    <property type="match status" value="1"/>
</dbReference>
<feature type="domain" description="C2H2-type" evidence="12">
    <location>
        <begin position="984"/>
        <end position="1012"/>
    </location>
</feature>
<feature type="domain" description="C2H2-type" evidence="12">
    <location>
        <begin position="536"/>
        <end position="563"/>
    </location>
</feature>
<dbReference type="InterPro" id="IPR013087">
    <property type="entry name" value="Znf_C2H2_type"/>
</dbReference>
<evidence type="ECO:0000256" key="1">
    <source>
        <dbReference type="ARBA" id="ARBA00004123"/>
    </source>
</evidence>
<keyword evidence="7" id="KW-0805">Transcription regulation</keyword>
<reference evidence="14" key="2">
    <citation type="submission" date="2025-09" db="UniProtKB">
        <authorList>
            <consortium name="Ensembl"/>
        </authorList>
    </citation>
    <scope>IDENTIFICATION</scope>
</reference>
<dbReference type="PANTHER" id="PTHR47772:SF12">
    <property type="entry name" value="RB-ASSOCIATED KRAB ZINC FINGER-RELATED"/>
    <property type="match status" value="1"/>
</dbReference>
<dbReference type="FunFam" id="3.30.160.60:FF:001498">
    <property type="entry name" value="Zinc finger protein 404"/>
    <property type="match status" value="1"/>
</dbReference>
<dbReference type="FunFam" id="3.30.160.60:FF:000557">
    <property type="entry name" value="zinc finger and SCAN domain-containing protein 29"/>
    <property type="match status" value="1"/>
</dbReference>
<evidence type="ECO:0000256" key="11">
    <source>
        <dbReference type="PROSITE-ProRule" id="PRU00042"/>
    </source>
</evidence>
<feature type="domain" description="C2H2-type" evidence="12">
    <location>
        <begin position="732"/>
        <end position="759"/>
    </location>
</feature>
<keyword evidence="9" id="KW-0804">Transcription</keyword>
<evidence type="ECO:0000256" key="6">
    <source>
        <dbReference type="ARBA" id="ARBA00022833"/>
    </source>
</evidence>
<comment type="subcellular location">
    <subcellularLocation>
        <location evidence="1">Nucleus</location>
    </subcellularLocation>
</comment>
<feature type="domain" description="C2H2-type" evidence="12">
    <location>
        <begin position="788"/>
        <end position="815"/>
    </location>
</feature>
<dbReference type="PROSITE" id="PS50157">
    <property type="entry name" value="ZINC_FINGER_C2H2_2"/>
    <property type="match status" value="19"/>
</dbReference>
<dbReference type="GO" id="GO:0045892">
    <property type="term" value="P:negative regulation of DNA-templated transcription"/>
    <property type="evidence" value="ECO:0007669"/>
    <property type="project" value="Ensembl"/>
</dbReference>
<feature type="domain" description="C2H2-type" evidence="12">
    <location>
        <begin position="956"/>
        <end position="983"/>
    </location>
</feature>
<feature type="domain" description="C2H2-type" evidence="12">
    <location>
        <begin position="592"/>
        <end position="619"/>
    </location>
</feature>
<dbReference type="FunFam" id="3.30.160.60:FF:002343">
    <property type="entry name" value="Zinc finger protein 33A"/>
    <property type="match status" value="8"/>
</dbReference>
<dbReference type="GO" id="GO:0000976">
    <property type="term" value="F:transcription cis-regulatory region binding"/>
    <property type="evidence" value="ECO:0007669"/>
    <property type="project" value="Ensembl"/>
</dbReference>
<feature type="domain" description="C2H2-type" evidence="12">
    <location>
        <begin position="760"/>
        <end position="787"/>
    </location>
</feature>
<dbReference type="FunFam" id="3.30.160.60:FF:000016">
    <property type="entry name" value="zinc finger protein 37 homolog"/>
    <property type="match status" value="1"/>
</dbReference>
<dbReference type="SUPFAM" id="SSF109640">
    <property type="entry name" value="KRAB domain (Kruppel-associated box)"/>
    <property type="match status" value="1"/>
</dbReference>
<feature type="domain" description="C2H2-type" evidence="12">
    <location>
        <begin position="427"/>
        <end position="454"/>
    </location>
</feature>
<feature type="domain" description="C2H2-type" evidence="12">
    <location>
        <begin position="704"/>
        <end position="731"/>
    </location>
</feature>
<evidence type="ECO:0000259" key="13">
    <source>
        <dbReference type="PROSITE" id="PS50805"/>
    </source>
</evidence>
<keyword evidence="5 11" id="KW-0863">Zinc-finger</keyword>